<organism evidence="10 11">
    <name type="scientific">Ensifer adhaerens</name>
    <name type="common">Sinorhizobium morelense</name>
    <dbReference type="NCBI Taxonomy" id="106592"/>
    <lineage>
        <taxon>Bacteria</taxon>
        <taxon>Pseudomonadati</taxon>
        <taxon>Pseudomonadota</taxon>
        <taxon>Alphaproteobacteria</taxon>
        <taxon>Hyphomicrobiales</taxon>
        <taxon>Rhizobiaceae</taxon>
        <taxon>Sinorhizobium/Ensifer group</taxon>
        <taxon>Ensifer</taxon>
    </lineage>
</organism>
<keyword evidence="5 7" id="KW-1133">Transmembrane helix</keyword>
<dbReference type="InterPro" id="IPR003416">
    <property type="entry name" value="MgtC/SapB/SrpB/YhiD_fam"/>
</dbReference>
<evidence type="ECO:0000313" key="10">
    <source>
        <dbReference type="EMBL" id="KOF13383.1"/>
    </source>
</evidence>
<feature type="transmembrane region" description="Helical" evidence="7">
    <location>
        <begin position="84"/>
        <end position="103"/>
    </location>
</feature>
<evidence type="ECO:0000256" key="4">
    <source>
        <dbReference type="ARBA" id="ARBA00022692"/>
    </source>
</evidence>
<evidence type="ECO:0000313" key="11">
    <source>
        <dbReference type="Proteomes" id="UP000037425"/>
    </source>
</evidence>
<feature type="transmembrane region" description="Helical" evidence="7">
    <location>
        <begin position="115"/>
        <end position="148"/>
    </location>
</feature>
<keyword evidence="7" id="KW-0997">Cell inner membrane</keyword>
<keyword evidence="4 7" id="KW-0812">Transmembrane</keyword>
<evidence type="ECO:0000256" key="7">
    <source>
        <dbReference type="RuleBase" id="RU365041"/>
    </source>
</evidence>
<dbReference type="AlphaFoldDB" id="A0A0L8BFM4"/>
<dbReference type="EMBL" id="LGAP01000039">
    <property type="protein sequence ID" value="KOF13383.1"/>
    <property type="molecule type" value="Genomic_DNA"/>
</dbReference>
<dbReference type="PRINTS" id="PR01837">
    <property type="entry name" value="MGTCSAPBPROT"/>
</dbReference>
<dbReference type="PANTHER" id="PTHR33778">
    <property type="entry name" value="PROTEIN MGTC"/>
    <property type="match status" value="1"/>
</dbReference>
<comment type="subcellular location">
    <subcellularLocation>
        <location evidence="7">Cell inner membrane</location>
        <topology evidence="7">Multi-pass membrane protein</topology>
    </subcellularLocation>
    <subcellularLocation>
        <location evidence="1">Cell membrane</location>
        <topology evidence="1">Multi-pass membrane protein</topology>
    </subcellularLocation>
</comment>
<sequence length="183" mass="19721">MEQILADMFPPSQVPYQVIFARILGSLLMGAIIGFEREAKARPAGLKTHMLVCLAACTFAIISLESVYMKGFFDERVRIDPLRVVEAVTAGVAFLAAGTIIFARGQVQGLTTGSSLWLAGAIGLALGFGHWIIAAFAVGSALLVLAVVGWLEAEVKEEARPDFDRKAAEHPDDKTAHPRETVR</sequence>
<keyword evidence="6 7" id="KW-0472">Membrane</keyword>
<gene>
    <name evidence="10" type="ORF">AC244_31595</name>
</gene>
<reference evidence="11" key="1">
    <citation type="submission" date="2015-07" db="EMBL/GenBank/DDBJ databases">
        <title>Whole genome sequence of an Ensifer adhaerens strain isolated from a cave pool in the Wind Cave National Park.</title>
        <authorList>
            <person name="Eng W.W.H."/>
            <person name="Gan H.M."/>
            <person name="Barton H.A."/>
            <person name="Savka M.A."/>
        </authorList>
    </citation>
    <scope>NUCLEOTIDE SEQUENCE [LARGE SCALE GENOMIC DNA]</scope>
    <source>
        <strain evidence="11">SD006</strain>
    </source>
</reference>
<proteinExistence type="inferred from homology"/>
<feature type="domain" description="MgtC/SapB/SrpB/YhiD N-terminal" evidence="9">
    <location>
        <begin position="24"/>
        <end position="152"/>
    </location>
</feature>
<evidence type="ECO:0000256" key="2">
    <source>
        <dbReference type="ARBA" id="ARBA00009298"/>
    </source>
</evidence>
<evidence type="ECO:0000256" key="5">
    <source>
        <dbReference type="ARBA" id="ARBA00022989"/>
    </source>
</evidence>
<evidence type="ECO:0000259" key="9">
    <source>
        <dbReference type="Pfam" id="PF02308"/>
    </source>
</evidence>
<evidence type="ECO:0000256" key="3">
    <source>
        <dbReference type="ARBA" id="ARBA00022475"/>
    </source>
</evidence>
<protein>
    <recommendedName>
        <fullName evidence="7">Protein MgtC</fullName>
    </recommendedName>
</protein>
<evidence type="ECO:0000256" key="8">
    <source>
        <dbReference type="SAM" id="MobiDB-lite"/>
    </source>
</evidence>
<dbReference type="Proteomes" id="UP000037425">
    <property type="component" value="Unassembled WGS sequence"/>
</dbReference>
<accession>A0A0L8BFM4</accession>
<dbReference type="RefSeq" id="WP_053252806.1">
    <property type="nucleotide sequence ID" value="NZ_LGAP01000039.1"/>
</dbReference>
<comment type="caution">
    <text evidence="10">The sequence shown here is derived from an EMBL/GenBank/DDBJ whole genome shotgun (WGS) entry which is preliminary data.</text>
</comment>
<comment type="similarity">
    <text evidence="2 7">Belongs to the MgtC/SapB family.</text>
</comment>
<name>A0A0L8BFM4_ENSAD</name>
<feature type="region of interest" description="Disordered" evidence="8">
    <location>
        <begin position="162"/>
        <end position="183"/>
    </location>
</feature>
<evidence type="ECO:0000256" key="1">
    <source>
        <dbReference type="ARBA" id="ARBA00004651"/>
    </source>
</evidence>
<evidence type="ECO:0000256" key="6">
    <source>
        <dbReference type="ARBA" id="ARBA00023136"/>
    </source>
</evidence>
<dbReference type="InterPro" id="IPR049177">
    <property type="entry name" value="MgtC_SapB_SrpB_YhiD_N"/>
</dbReference>
<dbReference type="OrthoDB" id="9811198at2"/>
<feature type="transmembrane region" description="Helical" evidence="7">
    <location>
        <begin position="46"/>
        <end position="64"/>
    </location>
</feature>
<feature type="transmembrane region" description="Helical" evidence="7">
    <location>
        <begin position="14"/>
        <end position="34"/>
    </location>
</feature>
<dbReference type="PATRIC" id="fig|106592.7.peg.5518"/>
<keyword evidence="3" id="KW-1003">Cell membrane</keyword>
<dbReference type="PANTHER" id="PTHR33778:SF1">
    <property type="entry name" value="MAGNESIUM TRANSPORTER YHID-RELATED"/>
    <property type="match status" value="1"/>
</dbReference>
<dbReference type="GO" id="GO:0005886">
    <property type="term" value="C:plasma membrane"/>
    <property type="evidence" value="ECO:0007669"/>
    <property type="project" value="UniProtKB-SubCell"/>
</dbReference>
<dbReference type="Pfam" id="PF02308">
    <property type="entry name" value="MgtC"/>
    <property type="match status" value="1"/>
</dbReference>